<dbReference type="AlphaFoldDB" id="A0A428QPG6"/>
<feature type="region of interest" description="Disordered" evidence="1">
    <location>
        <begin position="1"/>
        <end position="56"/>
    </location>
</feature>
<evidence type="ECO:0008006" key="5">
    <source>
        <dbReference type="Google" id="ProtNLM"/>
    </source>
</evidence>
<dbReference type="OrthoDB" id="5296155at2759"/>
<reference evidence="3 4" key="1">
    <citation type="submission" date="2017-06" db="EMBL/GenBank/DDBJ databases">
        <title>Comparative genomic analysis of Ambrosia Fusariam Clade fungi.</title>
        <authorList>
            <person name="Stajich J.E."/>
            <person name="Carrillo J."/>
            <person name="Kijimoto T."/>
            <person name="Eskalen A."/>
            <person name="O'Donnell K."/>
            <person name="Kasson M."/>
        </authorList>
    </citation>
    <scope>NUCLEOTIDE SEQUENCE [LARGE SCALE GENOMIC DNA]</scope>
    <source>
        <strain evidence="3 4">NRRL62584</strain>
    </source>
</reference>
<proteinExistence type="predicted"/>
<organism evidence="3 4">
    <name type="scientific">Fusarium duplospermum</name>
    <dbReference type="NCBI Taxonomy" id="1325734"/>
    <lineage>
        <taxon>Eukaryota</taxon>
        <taxon>Fungi</taxon>
        <taxon>Dikarya</taxon>
        <taxon>Ascomycota</taxon>
        <taxon>Pezizomycotina</taxon>
        <taxon>Sordariomycetes</taxon>
        <taxon>Hypocreomycetidae</taxon>
        <taxon>Hypocreales</taxon>
        <taxon>Nectriaceae</taxon>
        <taxon>Fusarium</taxon>
        <taxon>Fusarium solani species complex</taxon>
    </lineage>
</organism>
<comment type="caution">
    <text evidence="3">The sequence shown here is derived from an EMBL/GenBank/DDBJ whole genome shotgun (WGS) entry which is preliminary data.</text>
</comment>
<keyword evidence="4" id="KW-1185">Reference proteome</keyword>
<gene>
    <name evidence="3" type="ORF">CEP54_003382</name>
</gene>
<name>A0A428QPG6_9HYPO</name>
<sequence length="373" mass="40725">MIRGHGRGAGSLGSRSGVSYMPPIDENEVVSTPSPSPPKTPLRVPHKSPRRGMRTHNGVTNINNAANLNAAKLNGVLPPPYVPPYILSAGYSPPHLPTLHPPPPSYKEAHAVKGKIVEGDSLGEEEGVVPRGRICGVDRRRVCCLFGVAVAVMAIIAIGLGIGLTIGLKDKRQESTDESSPLKDPNFPAGSFSFKANLQKPLTECTSNPSTWRCYPYTEGEAATFFWIITYVNTQFYRISSTDNPFAPSFTNLTLQLLDENTTKERLLFSFSMNKTVVPDDQISSNNRAARCTFDDTRFEATLWTHRSEGHDNDDDKSENSKFVAWPGDVEIVQRKSFKSGSPRCVDGDGDKVGNIKSGSGACECRYANFDTD</sequence>
<feature type="compositionally biased region" description="Basic residues" evidence="1">
    <location>
        <begin position="44"/>
        <end position="54"/>
    </location>
</feature>
<evidence type="ECO:0000313" key="4">
    <source>
        <dbReference type="Proteomes" id="UP000288168"/>
    </source>
</evidence>
<dbReference type="Proteomes" id="UP000288168">
    <property type="component" value="Unassembled WGS sequence"/>
</dbReference>
<dbReference type="EMBL" id="NKCI01000021">
    <property type="protein sequence ID" value="RSL67140.1"/>
    <property type="molecule type" value="Genomic_DNA"/>
</dbReference>
<protein>
    <recommendedName>
        <fullName evidence="5">Tat pathway signal sequence</fullName>
    </recommendedName>
</protein>
<dbReference type="STRING" id="1325734.A0A428QPG6"/>
<feature type="transmembrane region" description="Helical" evidence="2">
    <location>
        <begin position="145"/>
        <end position="168"/>
    </location>
</feature>
<keyword evidence="2" id="KW-0812">Transmembrane</keyword>
<evidence type="ECO:0000256" key="2">
    <source>
        <dbReference type="SAM" id="Phobius"/>
    </source>
</evidence>
<accession>A0A428QPG6</accession>
<keyword evidence="2" id="KW-1133">Transmembrane helix</keyword>
<keyword evidence="2" id="KW-0472">Membrane</keyword>
<evidence type="ECO:0000313" key="3">
    <source>
        <dbReference type="EMBL" id="RSL67140.1"/>
    </source>
</evidence>
<evidence type="ECO:0000256" key="1">
    <source>
        <dbReference type="SAM" id="MobiDB-lite"/>
    </source>
</evidence>